<dbReference type="AlphaFoldDB" id="A0A3M9XN70"/>
<proteinExistence type="predicted"/>
<evidence type="ECO:0000313" key="2">
    <source>
        <dbReference type="EMBL" id="RNJ49275.1"/>
    </source>
</evidence>
<organism evidence="2 3">
    <name type="scientific">Methylocystis hirsuta</name>
    <dbReference type="NCBI Taxonomy" id="369798"/>
    <lineage>
        <taxon>Bacteria</taxon>
        <taxon>Pseudomonadati</taxon>
        <taxon>Pseudomonadota</taxon>
        <taxon>Alphaproteobacteria</taxon>
        <taxon>Hyphomicrobiales</taxon>
        <taxon>Methylocystaceae</taxon>
        <taxon>Methylocystis</taxon>
    </lineage>
</organism>
<name>A0A3M9XN70_9HYPH</name>
<feature type="region of interest" description="Disordered" evidence="1">
    <location>
        <begin position="1"/>
        <end position="28"/>
    </location>
</feature>
<gene>
    <name evidence="2" type="ORF">D1O30_06350</name>
</gene>
<dbReference type="EMBL" id="QWDD01000001">
    <property type="protein sequence ID" value="RNJ49275.1"/>
    <property type="molecule type" value="Genomic_DNA"/>
</dbReference>
<dbReference type="Proteomes" id="UP000268623">
    <property type="component" value="Unassembled WGS sequence"/>
</dbReference>
<protein>
    <submittedName>
        <fullName evidence="2">Uncharacterized protein</fullName>
    </submittedName>
</protein>
<accession>A0A3M9XN70</accession>
<evidence type="ECO:0000313" key="3">
    <source>
        <dbReference type="Proteomes" id="UP000268623"/>
    </source>
</evidence>
<sequence length="60" mass="6729">MFWTTRADHSTPTQTQSDEPGADRRGKRCNATQCRAIRPSSRPHATAFHALIKIKVDVAH</sequence>
<comment type="caution">
    <text evidence="2">The sequence shown here is derived from an EMBL/GenBank/DDBJ whole genome shotgun (WGS) entry which is preliminary data.</text>
</comment>
<reference evidence="2 3" key="1">
    <citation type="submission" date="2018-08" db="EMBL/GenBank/DDBJ databases">
        <title>Genome sequence of Methylocystis hirsuta CSC1, a methanotroph able to accumulate PHAs.</title>
        <authorList>
            <person name="Bordel S."/>
            <person name="Rodriguez E."/>
            <person name="Gancedo J."/>
            <person name="Munoz R."/>
        </authorList>
    </citation>
    <scope>NUCLEOTIDE SEQUENCE [LARGE SCALE GENOMIC DNA]</scope>
    <source>
        <strain evidence="2 3">CSC1</strain>
    </source>
</reference>
<keyword evidence="3" id="KW-1185">Reference proteome</keyword>
<evidence type="ECO:0000256" key="1">
    <source>
        <dbReference type="SAM" id="MobiDB-lite"/>
    </source>
</evidence>